<keyword evidence="3 6" id="KW-0812">Transmembrane</keyword>
<comment type="subcellular location">
    <subcellularLocation>
        <location evidence="1">Cell membrane</location>
        <topology evidence="1">Multi-pass membrane protein</topology>
    </subcellularLocation>
</comment>
<gene>
    <name evidence="7" type="ORF">MELA_01521</name>
</gene>
<evidence type="ECO:0000256" key="1">
    <source>
        <dbReference type="ARBA" id="ARBA00004651"/>
    </source>
</evidence>
<keyword evidence="2" id="KW-1003">Cell membrane</keyword>
<name>A0A564ZIK0_9BACT</name>
<feature type="transmembrane region" description="Helical" evidence="6">
    <location>
        <begin position="21"/>
        <end position="44"/>
    </location>
</feature>
<feature type="transmembrane region" description="Helical" evidence="6">
    <location>
        <begin position="147"/>
        <end position="170"/>
    </location>
</feature>
<dbReference type="InterPro" id="IPR051449">
    <property type="entry name" value="ABC-2_transporter_component"/>
</dbReference>
<dbReference type="GO" id="GO:0005886">
    <property type="term" value="C:plasma membrane"/>
    <property type="evidence" value="ECO:0007669"/>
    <property type="project" value="UniProtKB-SubCell"/>
</dbReference>
<keyword evidence="5 6" id="KW-0472">Membrane</keyword>
<evidence type="ECO:0000313" key="8">
    <source>
        <dbReference type="Proteomes" id="UP000334340"/>
    </source>
</evidence>
<dbReference type="GO" id="GO:0140359">
    <property type="term" value="F:ABC-type transporter activity"/>
    <property type="evidence" value="ECO:0007669"/>
    <property type="project" value="InterPro"/>
</dbReference>
<dbReference type="Pfam" id="PF12679">
    <property type="entry name" value="ABC2_membrane_2"/>
    <property type="match status" value="1"/>
</dbReference>
<evidence type="ECO:0000256" key="2">
    <source>
        <dbReference type="ARBA" id="ARBA00022475"/>
    </source>
</evidence>
<accession>A0A564ZIK0</accession>
<feature type="transmembrane region" description="Helical" evidence="6">
    <location>
        <begin position="64"/>
        <end position="84"/>
    </location>
</feature>
<reference evidence="7 8" key="1">
    <citation type="submission" date="2019-07" db="EMBL/GenBank/DDBJ databases">
        <authorList>
            <person name="Cremers G."/>
        </authorList>
    </citation>
    <scope>NUCLEOTIDE SEQUENCE [LARGE SCALE GENOMIC DNA]</scope>
</reference>
<evidence type="ECO:0000256" key="6">
    <source>
        <dbReference type="SAM" id="Phobius"/>
    </source>
</evidence>
<sequence length="255" mass="28127">MNVLAIFKKEWRAYFASPIAYVVLTIFALISGYFFYSLLAFFSLSSLQATMNPGFGPGLNVSEWIVRPLFRDIAITMLLLMPAATMRLFSEEKKTGTIELLFSYPIRDWELLLGKFLAALALYSAMLGISLVDIAMLGSLATLEWGLILSGYLGLLLLGMAFLGLGILASSLTENQVVAAVGAFGVLLLLWVIGWSTEAAGPTLGPILSHLSIINHYDSFAKGTIESRDVIFYLNFTLLCLFLTLRSLESKRWRG</sequence>
<feature type="transmembrane region" description="Helical" evidence="6">
    <location>
        <begin position="230"/>
        <end position="248"/>
    </location>
</feature>
<dbReference type="PANTHER" id="PTHR30294:SF29">
    <property type="entry name" value="MULTIDRUG ABC TRANSPORTER PERMEASE YBHS-RELATED"/>
    <property type="match status" value="1"/>
</dbReference>
<evidence type="ECO:0000256" key="5">
    <source>
        <dbReference type="ARBA" id="ARBA00023136"/>
    </source>
</evidence>
<dbReference type="AlphaFoldDB" id="A0A564ZIK0"/>
<evidence type="ECO:0000313" key="7">
    <source>
        <dbReference type="EMBL" id="VUZ85145.1"/>
    </source>
</evidence>
<protein>
    <submittedName>
        <fullName evidence="7">ABC transporter permease</fullName>
    </submittedName>
</protein>
<organism evidence="7 8">
    <name type="scientific">Candidatus Methylomirabilis lanthanidiphila</name>
    <dbReference type="NCBI Taxonomy" id="2211376"/>
    <lineage>
        <taxon>Bacteria</taxon>
        <taxon>Candidatus Methylomirabilota</taxon>
        <taxon>Candidatus Methylomirabilia</taxon>
        <taxon>Candidatus Methylomirabilales</taxon>
        <taxon>Candidatus Methylomirabilaceae</taxon>
        <taxon>Candidatus Methylomirabilis</taxon>
    </lineage>
</organism>
<evidence type="ECO:0000256" key="3">
    <source>
        <dbReference type="ARBA" id="ARBA00022692"/>
    </source>
</evidence>
<keyword evidence="4 6" id="KW-1133">Transmembrane helix</keyword>
<dbReference type="PANTHER" id="PTHR30294">
    <property type="entry name" value="MEMBRANE COMPONENT OF ABC TRANSPORTER YHHJ-RELATED"/>
    <property type="match status" value="1"/>
</dbReference>
<proteinExistence type="predicted"/>
<dbReference type="EMBL" id="CABIKM010000022">
    <property type="protein sequence ID" value="VUZ85145.1"/>
    <property type="molecule type" value="Genomic_DNA"/>
</dbReference>
<feature type="transmembrane region" description="Helical" evidence="6">
    <location>
        <begin position="177"/>
        <end position="196"/>
    </location>
</feature>
<evidence type="ECO:0000256" key="4">
    <source>
        <dbReference type="ARBA" id="ARBA00022989"/>
    </source>
</evidence>
<dbReference type="Proteomes" id="UP000334340">
    <property type="component" value="Unassembled WGS sequence"/>
</dbReference>
<feature type="transmembrane region" description="Helical" evidence="6">
    <location>
        <begin position="116"/>
        <end position="141"/>
    </location>
</feature>
<keyword evidence="8" id="KW-1185">Reference proteome</keyword>